<accession>A0A6I2UEN9</accession>
<keyword evidence="2" id="KW-1185">Reference proteome</keyword>
<evidence type="ECO:0000313" key="1">
    <source>
        <dbReference type="EMBL" id="MSU08315.1"/>
    </source>
</evidence>
<protein>
    <recommendedName>
        <fullName evidence="3">CRISPR-associated protein</fullName>
    </recommendedName>
</protein>
<dbReference type="Proteomes" id="UP000433181">
    <property type="component" value="Unassembled WGS sequence"/>
</dbReference>
<organism evidence="1 2">
    <name type="scientific">Anaerovibrio slackiae</name>
    <dbReference type="NCBI Taxonomy" id="2652309"/>
    <lineage>
        <taxon>Bacteria</taxon>
        <taxon>Bacillati</taxon>
        <taxon>Bacillota</taxon>
        <taxon>Negativicutes</taxon>
        <taxon>Selenomonadales</taxon>
        <taxon>Selenomonadaceae</taxon>
        <taxon>Anaerovibrio</taxon>
    </lineage>
</organism>
<name>A0A6I2UEN9_9FIRM</name>
<dbReference type="EMBL" id="VUNR01000006">
    <property type="protein sequence ID" value="MSU08315.1"/>
    <property type="molecule type" value="Genomic_DNA"/>
</dbReference>
<dbReference type="AlphaFoldDB" id="A0A6I2UEN9"/>
<evidence type="ECO:0008006" key="3">
    <source>
        <dbReference type="Google" id="ProtNLM"/>
    </source>
</evidence>
<comment type="caution">
    <text evidence="1">The sequence shown here is derived from an EMBL/GenBank/DDBJ whole genome shotgun (WGS) entry which is preliminary data.</text>
</comment>
<proteinExistence type="predicted"/>
<sequence>MMKNAVLLFLSEIHLSKGKYLSSTSYHAAPFADIKCIQTNEAAVKYLLQKLAGQQETLDYIFAFSTQKTKETISYVDDRTGQQLAAVQRDIFAGEVAKVCPELAKKIIYVDYDENCSAESIVLYVLKMVDEIRAILGTEADSWRIHTDLTGGMRHAAVLMLSVLHMLKYSGIEIGQAIYANYFREDTSRNRIEDVSSIHRMFELVSSTDSCINFASMREVEKYFAAVPEGEISKRLRDLLISMQEFSDAVKICRTGRFELSLKKLAANLQAFKNYQGKSAQEQLFAQVLETVERDYGDIIKAEPSRIDIIRWCVKKGFLQQAMTLFTEWMPGELVKRKLYYPSPVYDFEIRETCQKSDLGYKLFENVFVYDFCSTLEKLREKKENNKPNGMTKNSLNMVRMYFQNNQTGPLPEYIDKKLWKSFMQEIKYVAAYQEQIRAGRLYIGDFISDHECLAMVLDGRKKGDGKRKEWQLYDYLMDYKLNAQTIYNYLTVVPGELLRDLLEKLSVFPEEPKPEQVPVIEVPTIPYYAYDYPNLIMSTGSFNWDDRKESICRMLTEGIVCTDTSDIENLLYVMEILSWLRKQRNEINHAYNGVDVASSEDVEHYIMLALKKIEQLN</sequence>
<reference evidence="1 2" key="1">
    <citation type="submission" date="2019-08" db="EMBL/GenBank/DDBJ databases">
        <title>In-depth cultivation of the pig gut microbiome towards novel bacterial diversity and tailored functional studies.</title>
        <authorList>
            <person name="Wylensek D."/>
            <person name="Hitch T.C.A."/>
            <person name="Clavel T."/>
        </authorList>
    </citation>
    <scope>NUCLEOTIDE SEQUENCE [LARGE SCALE GENOMIC DNA]</scope>
    <source>
        <strain evidence="1 2">WCA-693-APC-5D-A</strain>
    </source>
</reference>
<evidence type="ECO:0000313" key="2">
    <source>
        <dbReference type="Proteomes" id="UP000433181"/>
    </source>
</evidence>
<gene>
    <name evidence="1" type="ORF">FYJ84_04835</name>
</gene>